<keyword evidence="1" id="KW-0812">Transmembrane</keyword>
<keyword evidence="1" id="KW-1133">Transmembrane helix</keyword>
<reference evidence="3" key="2">
    <citation type="submission" date="2019-01" db="EMBL/GenBank/DDBJ databases">
        <title>Genome sequence of Desulfonema ishimotonii strain Tokyo 01.</title>
        <authorList>
            <person name="Fukui M."/>
        </authorList>
    </citation>
    <scope>NUCLEOTIDE SEQUENCE [LARGE SCALE GENOMIC DNA]</scope>
    <source>
        <strain evidence="3">Tokyo 01</strain>
    </source>
</reference>
<reference evidence="3" key="1">
    <citation type="submission" date="2017-11" db="EMBL/GenBank/DDBJ databases">
        <authorList>
            <person name="Watanabe M."/>
            <person name="Kojima H."/>
        </authorList>
    </citation>
    <scope>NUCLEOTIDE SEQUENCE [LARGE SCALE GENOMIC DNA]</scope>
    <source>
        <strain evidence="3">Tokyo 01</strain>
    </source>
</reference>
<gene>
    <name evidence="2" type="ORF">DENIS_4049</name>
</gene>
<dbReference type="RefSeq" id="WP_124330180.1">
    <property type="nucleotide sequence ID" value="NZ_BEXT01000001.1"/>
</dbReference>
<feature type="transmembrane region" description="Helical" evidence="1">
    <location>
        <begin position="133"/>
        <end position="153"/>
    </location>
</feature>
<keyword evidence="1" id="KW-0472">Membrane</keyword>
<evidence type="ECO:0000313" key="3">
    <source>
        <dbReference type="Proteomes" id="UP000288096"/>
    </source>
</evidence>
<sequence>MADRLDKDPFSGWDSSDIKIEKVQNKSEVYQQIPLLADVTKILSKKKIVRTEIEEKKEKYIITTRVVRNNRRWLYSTEAVPSNDIPETIIDRDMLDWQMFIEKAGKHHSAICNAIAKEIEAQSKKKKRKVVKLLRIILAFVIAASILLAIVYIPSIFTPSNPPRPTTDEIVESLENGQFKKVKEWMQTLPDNAETAELRLKNKLNSSLNVDLLFETWKENEFIPKSYSVNDLKIRDIVLSDKDRYRLFVKTPKGSGQLYLYIFQQDQKGLEMLMPNSKWWNTDNPVRYNSEYQMPPKNVFKWMQPDKLTDGNGPVDEFIYIIVSPWKAKDIERYYDQNNADGILKAMSQRKDLNIKSIFYEKFSFKHDKRDIPSISDIISKP</sequence>
<name>A0A401G1G3_9BACT</name>
<protein>
    <recommendedName>
        <fullName evidence="4">DUF4384 domain-containing protein</fullName>
    </recommendedName>
</protein>
<keyword evidence="3" id="KW-1185">Reference proteome</keyword>
<dbReference type="EMBL" id="BEXT01000001">
    <property type="protein sequence ID" value="GBC63060.1"/>
    <property type="molecule type" value="Genomic_DNA"/>
</dbReference>
<accession>A0A401G1G3</accession>
<comment type="caution">
    <text evidence="2">The sequence shown here is derived from an EMBL/GenBank/DDBJ whole genome shotgun (WGS) entry which is preliminary data.</text>
</comment>
<proteinExistence type="predicted"/>
<organism evidence="2 3">
    <name type="scientific">Desulfonema ishimotonii</name>
    <dbReference type="NCBI Taxonomy" id="45657"/>
    <lineage>
        <taxon>Bacteria</taxon>
        <taxon>Pseudomonadati</taxon>
        <taxon>Thermodesulfobacteriota</taxon>
        <taxon>Desulfobacteria</taxon>
        <taxon>Desulfobacterales</taxon>
        <taxon>Desulfococcaceae</taxon>
        <taxon>Desulfonema</taxon>
    </lineage>
</organism>
<dbReference type="Proteomes" id="UP000288096">
    <property type="component" value="Unassembled WGS sequence"/>
</dbReference>
<dbReference type="AlphaFoldDB" id="A0A401G1G3"/>
<evidence type="ECO:0000256" key="1">
    <source>
        <dbReference type="SAM" id="Phobius"/>
    </source>
</evidence>
<evidence type="ECO:0008006" key="4">
    <source>
        <dbReference type="Google" id="ProtNLM"/>
    </source>
</evidence>
<evidence type="ECO:0000313" key="2">
    <source>
        <dbReference type="EMBL" id="GBC63060.1"/>
    </source>
</evidence>